<dbReference type="EMBL" id="BKCJ010003972">
    <property type="protein sequence ID" value="GEU58267.1"/>
    <property type="molecule type" value="Genomic_DNA"/>
</dbReference>
<accession>A0A6L2LBK5</accession>
<proteinExistence type="predicted"/>
<reference evidence="2" key="1">
    <citation type="journal article" date="2019" name="Sci. Rep.">
        <title>Draft genome of Tanacetum cinerariifolium, the natural source of mosquito coil.</title>
        <authorList>
            <person name="Yamashiro T."/>
            <person name="Shiraishi A."/>
            <person name="Satake H."/>
            <person name="Nakayama K."/>
        </authorList>
    </citation>
    <scope>NUCLEOTIDE SEQUENCE</scope>
</reference>
<feature type="region of interest" description="Disordered" evidence="1">
    <location>
        <begin position="444"/>
        <end position="501"/>
    </location>
</feature>
<sequence>MRIDQTKTLKEPTYQVVLDALALTTCYPAFLIIEKVLKIYMHQFWHTITKIKNSSSHKFNLDKRKCTIDVELFRYILQIYPIRSNQEFVLLSRNLVSKTKEYQVYGALIPAGMTNRKMRNSTTTYKTYLAFSTGEATPKKARKFKKLASPSKKKTLVTVEEPVENLAKKPAARRQSAGVQIRDTHVALLEKAQLKKAIKRSKRETNIHQESGSSEGADLELEVPNEPKGKTINTSEGTGLKPRVPVVSKSDSSEKLRDIEPADEGKYDEEMTHADHVDVGHENVNQEIVGEQVKDVSHAIVIVSPATQKTRVPLQSSFISSDYGTKFLKLDNIPSADTEIILVMDIKFQHKDPTIRVAIKSEVPTVVKEYLETSLDNTLHKVIKRHIAELIKEHFVLADVIEKRTLFETMTKTKSFNKNTKHKALYHALMESILEDEDAMDKGVVDKSKKRKPDDADRDEGLPAGSNQGLKKKKTSKDTKPSKKAKSFETSKGTTKSQPNLLTSLHKQMRQCLRLEILKILVVTNVKVNIWHGYGHLEETKVQRSDQQLYKFMKGNFPRLHLNDIKDMLILVVQNRLFNLKGEDIVHLAATLQRNRQMCSHELNKFSDGTLISVQDKLKDMFNNLEMGNTSVMPRRRWDNLDKK</sequence>
<feature type="region of interest" description="Disordered" evidence="1">
    <location>
        <begin position="200"/>
        <end position="257"/>
    </location>
</feature>
<feature type="compositionally biased region" description="Basic and acidic residues" evidence="1">
    <location>
        <begin position="444"/>
        <end position="461"/>
    </location>
</feature>
<name>A0A6L2LBK5_TANCI</name>
<organism evidence="2">
    <name type="scientific">Tanacetum cinerariifolium</name>
    <name type="common">Dalmatian daisy</name>
    <name type="synonym">Chrysanthemum cinerariifolium</name>
    <dbReference type="NCBI Taxonomy" id="118510"/>
    <lineage>
        <taxon>Eukaryota</taxon>
        <taxon>Viridiplantae</taxon>
        <taxon>Streptophyta</taxon>
        <taxon>Embryophyta</taxon>
        <taxon>Tracheophyta</taxon>
        <taxon>Spermatophyta</taxon>
        <taxon>Magnoliopsida</taxon>
        <taxon>eudicotyledons</taxon>
        <taxon>Gunneridae</taxon>
        <taxon>Pentapetalae</taxon>
        <taxon>asterids</taxon>
        <taxon>campanulids</taxon>
        <taxon>Asterales</taxon>
        <taxon>Asteraceae</taxon>
        <taxon>Asteroideae</taxon>
        <taxon>Anthemideae</taxon>
        <taxon>Anthemidinae</taxon>
        <taxon>Tanacetum</taxon>
    </lineage>
</organism>
<feature type="compositionally biased region" description="Basic and acidic residues" evidence="1">
    <location>
        <begin position="476"/>
        <end position="489"/>
    </location>
</feature>
<protein>
    <submittedName>
        <fullName evidence="2">Uncharacterized protein</fullName>
    </submittedName>
</protein>
<evidence type="ECO:0000313" key="2">
    <source>
        <dbReference type="EMBL" id="GEU58267.1"/>
    </source>
</evidence>
<comment type="caution">
    <text evidence="2">The sequence shown here is derived from an EMBL/GenBank/DDBJ whole genome shotgun (WGS) entry which is preliminary data.</text>
</comment>
<dbReference type="AlphaFoldDB" id="A0A6L2LBK5"/>
<gene>
    <name evidence="2" type="ORF">Tci_030245</name>
</gene>
<evidence type="ECO:0000256" key="1">
    <source>
        <dbReference type="SAM" id="MobiDB-lite"/>
    </source>
</evidence>
<feature type="compositionally biased region" description="Polar residues" evidence="1">
    <location>
        <begin position="490"/>
        <end position="501"/>
    </location>
</feature>